<reference evidence="7 8" key="1">
    <citation type="submission" date="2020-11" db="EMBL/GenBank/DDBJ databases">
        <title>Enhanced detection system for hospital associated transmission using whole genome sequencing surveillance.</title>
        <authorList>
            <person name="Harrison L.H."/>
            <person name="Van Tyne D."/>
            <person name="Marsh J.W."/>
            <person name="Griffith M.P."/>
            <person name="Snyder D.J."/>
            <person name="Cooper V.S."/>
            <person name="Mustapha M."/>
        </authorList>
    </citation>
    <scope>NUCLEOTIDE SEQUENCE [LARGE SCALE GENOMIC DNA]</scope>
    <source>
        <strain evidence="7 8">BC00020</strain>
    </source>
</reference>
<dbReference type="InterPro" id="IPR033740">
    <property type="entry name" value="Pept_M24B"/>
</dbReference>
<feature type="domain" description="Peptidase M24" evidence="4">
    <location>
        <begin position="319"/>
        <end position="533"/>
    </location>
</feature>
<evidence type="ECO:0000259" key="4">
    <source>
        <dbReference type="Pfam" id="PF00557"/>
    </source>
</evidence>
<dbReference type="PANTHER" id="PTHR43763:SF6">
    <property type="entry name" value="XAA-PRO AMINOPEPTIDASE 1"/>
    <property type="match status" value="1"/>
</dbReference>
<comment type="caution">
    <text evidence="7">The sequence shown here is derived from an EMBL/GenBank/DDBJ whole genome shotgun (WGS) entry which is preliminary data.</text>
</comment>
<dbReference type="EMBL" id="JADVKH010000060">
    <property type="protein sequence ID" value="MBJ9689833.1"/>
    <property type="molecule type" value="Genomic_DNA"/>
</dbReference>
<evidence type="ECO:0000256" key="3">
    <source>
        <dbReference type="ARBA" id="ARBA00022801"/>
    </source>
</evidence>
<dbReference type="GeneID" id="45680353"/>
<dbReference type="InterPro" id="IPR036005">
    <property type="entry name" value="Creatinase/aminopeptidase-like"/>
</dbReference>
<organism evidence="7 8">
    <name type="scientific">Burkholderia vietnamiensis</name>
    <dbReference type="NCBI Taxonomy" id="60552"/>
    <lineage>
        <taxon>Bacteria</taxon>
        <taxon>Pseudomonadati</taxon>
        <taxon>Pseudomonadota</taxon>
        <taxon>Betaproteobacteria</taxon>
        <taxon>Burkholderiales</taxon>
        <taxon>Burkholderiaceae</taxon>
        <taxon>Burkholderia</taxon>
        <taxon>Burkholderia cepacia complex</taxon>
    </lineage>
</organism>
<keyword evidence="7" id="KW-0645">Protease</keyword>
<feature type="domain" description="Peptidase M24 C-terminal" evidence="6">
    <location>
        <begin position="545"/>
        <end position="604"/>
    </location>
</feature>
<dbReference type="SUPFAM" id="SSF55920">
    <property type="entry name" value="Creatinase/aminopeptidase"/>
    <property type="match status" value="1"/>
</dbReference>
<gene>
    <name evidence="7" type="ORF">I5589_22415</name>
</gene>
<dbReference type="Gene3D" id="3.40.350.10">
    <property type="entry name" value="Creatinase/prolidase N-terminal domain"/>
    <property type="match status" value="2"/>
</dbReference>
<dbReference type="Pfam" id="PF16189">
    <property type="entry name" value="Creatinase_N_2"/>
    <property type="match status" value="1"/>
</dbReference>
<accession>A0ABS1B1J5</accession>
<dbReference type="InterPro" id="IPR000587">
    <property type="entry name" value="Creatinase_N"/>
</dbReference>
<sequence length="604" mass="65006">MNARLPEVSSVPARLALLRGAMVREDLAAYLVPSADPHLSEYLPERWQARRWLSGFTGSVGTLVVTADFAGLWVDSRYWVQAEAELAGTGVQLMKMTSGQQSAPHVDWLAQNVPAGATVGVDGAVLGIAAARALTAALDARGIALRTDLDLLDAIWPERPGLPGAAVFEHTAPQADTTRASKLAEVRRAMHAQGAQWHFVSTLDDLAWLFNLRGADVNFNPVFVAHALIGAERATLFVADGKVPPALAASLAQDGVEVRAYDAARAALGALPDGASLLIDPRRVTFGTLEAVPAGVKLIEAVNPSTFAKSRKTSAEIEHVRVTMEHDGAALAEFFAWFEQAVNREPITELTIEEQLTAARARRPGYVSPSFATIAGFNANGAMPHYHATPASHATIAGDGLLLIDSGGQYTGGTTDITRVVPVGTVGDLQRRDFTIVLKSMMALSRARFPRGIRSPMLDAIARAPMWAAGLDYGHGTGHGVGYFLNVHEGPQVISHYAPAEPHTAMEEGMITSIEPGVYRPGKWGIRIENLVVNRAAGQTEFGDFLAFETLTLCPIDTRCVLIEMLHEEERAWLNAYHASVRERVGRHVSGDAKAWLDVRTQPI</sequence>
<comment type="similarity">
    <text evidence="1">Belongs to the peptidase M24B family.</text>
</comment>
<dbReference type="Proteomes" id="UP000808215">
    <property type="component" value="Unassembled WGS sequence"/>
</dbReference>
<dbReference type="Pfam" id="PF01321">
    <property type="entry name" value="Creatinase_N"/>
    <property type="match status" value="1"/>
</dbReference>
<dbReference type="Pfam" id="PF00557">
    <property type="entry name" value="Peptidase_M24"/>
    <property type="match status" value="1"/>
</dbReference>
<evidence type="ECO:0000259" key="5">
    <source>
        <dbReference type="Pfam" id="PF01321"/>
    </source>
</evidence>
<evidence type="ECO:0000256" key="1">
    <source>
        <dbReference type="ARBA" id="ARBA00008766"/>
    </source>
</evidence>
<dbReference type="GO" id="GO:0004177">
    <property type="term" value="F:aminopeptidase activity"/>
    <property type="evidence" value="ECO:0007669"/>
    <property type="project" value="UniProtKB-KW"/>
</dbReference>
<keyword evidence="8" id="KW-1185">Reference proteome</keyword>
<dbReference type="SUPFAM" id="SSF53092">
    <property type="entry name" value="Creatinase/prolidase N-terminal domain"/>
    <property type="match status" value="1"/>
</dbReference>
<dbReference type="Pfam" id="PF16188">
    <property type="entry name" value="Peptidase_M24_C"/>
    <property type="match status" value="1"/>
</dbReference>
<dbReference type="PANTHER" id="PTHR43763">
    <property type="entry name" value="XAA-PRO AMINOPEPTIDASE 1"/>
    <property type="match status" value="1"/>
</dbReference>
<evidence type="ECO:0000313" key="8">
    <source>
        <dbReference type="Proteomes" id="UP000808215"/>
    </source>
</evidence>
<evidence type="ECO:0000259" key="6">
    <source>
        <dbReference type="Pfam" id="PF16188"/>
    </source>
</evidence>
<dbReference type="Gene3D" id="3.90.230.10">
    <property type="entry name" value="Creatinase/methionine aminopeptidase superfamily"/>
    <property type="match status" value="1"/>
</dbReference>
<dbReference type="InterPro" id="IPR029149">
    <property type="entry name" value="Creatin/AminoP/Spt16_N"/>
</dbReference>
<dbReference type="InterPro" id="IPR050422">
    <property type="entry name" value="X-Pro_aminopeptidase_P"/>
</dbReference>
<dbReference type="RefSeq" id="WP_011883138.1">
    <property type="nucleotide sequence ID" value="NZ_CAAAFK010000002.1"/>
</dbReference>
<protein>
    <submittedName>
        <fullName evidence="7">Aminopeptidase P family protein</fullName>
    </submittedName>
</protein>
<keyword evidence="2" id="KW-0479">Metal-binding</keyword>
<keyword evidence="7" id="KW-0031">Aminopeptidase</keyword>
<keyword evidence="3" id="KW-0378">Hydrolase</keyword>
<dbReference type="InterPro" id="IPR032416">
    <property type="entry name" value="Peptidase_M24_C"/>
</dbReference>
<evidence type="ECO:0000313" key="7">
    <source>
        <dbReference type="EMBL" id="MBJ9689833.1"/>
    </source>
</evidence>
<evidence type="ECO:0000256" key="2">
    <source>
        <dbReference type="ARBA" id="ARBA00022723"/>
    </source>
</evidence>
<feature type="domain" description="Creatinase N-terminal" evidence="5">
    <location>
        <begin position="14"/>
        <end position="139"/>
    </location>
</feature>
<proteinExistence type="inferred from homology"/>
<dbReference type="CDD" id="cd01085">
    <property type="entry name" value="APP"/>
    <property type="match status" value="1"/>
</dbReference>
<name>A0ABS1B1J5_BURVI</name>
<dbReference type="InterPro" id="IPR000994">
    <property type="entry name" value="Pept_M24"/>
</dbReference>